<dbReference type="InterPro" id="IPR050490">
    <property type="entry name" value="Bact_solute-bd_prot1"/>
</dbReference>
<dbReference type="Gene3D" id="3.40.190.10">
    <property type="entry name" value="Periplasmic binding protein-like II"/>
    <property type="match status" value="2"/>
</dbReference>
<keyword evidence="7" id="KW-1185">Reference proteome</keyword>
<feature type="region of interest" description="Disordered" evidence="4">
    <location>
        <begin position="27"/>
        <end position="50"/>
    </location>
</feature>
<organism evidence="6 7">
    <name type="scientific">Harryflintia acetispora</name>
    <dbReference type="NCBI Taxonomy" id="1849041"/>
    <lineage>
        <taxon>Bacteria</taxon>
        <taxon>Bacillati</taxon>
        <taxon>Bacillota</taxon>
        <taxon>Clostridia</taxon>
        <taxon>Eubacteriales</taxon>
        <taxon>Oscillospiraceae</taxon>
        <taxon>Harryflintia</taxon>
    </lineage>
</organism>
<dbReference type="EMBL" id="SLUK01000014">
    <property type="protein sequence ID" value="TCL41312.1"/>
    <property type="molecule type" value="Genomic_DNA"/>
</dbReference>
<evidence type="ECO:0000256" key="4">
    <source>
        <dbReference type="SAM" id="MobiDB-lite"/>
    </source>
</evidence>
<evidence type="ECO:0000256" key="3">
    <source>
        <dbReference type="ARBA" id="ARBA00022729"/>
    </source>
</evidence>
<feature type="chain" id="PRO_5040961750" evidence="5">
    <location>
        <begin position="21"/>
        <end position="435"/>
    </location>
</feature>
<comment type="similarity">
    <text evidence="1">Belongs to the bacterial solute-binding protein 1 family.</text>
</comment>
<evidence type="ECO:0000256" key="2">
    <source>
        <dbReference type="ARBA" id="ARBA00022448"/>
    </source>
</evidence>
<comment type="caution">
    <text evidence="6">The sequence shown here is derived from an EMBL/GenBank/DDBJ whole genome shotgun (WGS) entry which is preliminary data.</text>
</comment>
<evidence type="ECO:0000313" key="7">
    <source>
        <dbReference type="Proteomes" id="UP000294682"/>
    </source>
</evidence>
<dbReference type="PROSITE" id="PS51257">
    <property type="entry name" value="PROKAR_LIPOPROTEIN"/>
    <property type="match status" value="1"/>
</dbReference>
<feature type="signal peptide" evidence="5">
    <location>
        <begin position="1"/>
        <end position="20"/>
    </location>
</feature>
<evidence type="ECO:0000256" key="5">
    <source>
        <dbReference type="SAM" id="SignalP"/>
    </source>
</evidence>
<gene>
    <name evidence="6" type="ORF">EDD78_11417</name>
</gene>
<dbReference type="SUPFAM" id="SSF53850">
    <property type="entry name" value="Periplasmic binding protein-like II"/>
    <property type="match status" value="1"/>
</dbReference>
<evidence type="ECO:0000313" key="6">
    <source>
        <dbReference type="EMBL" id="TCL41312.1"/>
    </source>
</evidence>
<dbReference type="Pfam" id="PF01547">
    <property type="entry name" value="SBP_bac_1"/>
    <property type="match status" value="1"/>
</dbReference>
<sequence>MFKKLGSTATAILLAASLLAGCASSSGGESSGSEAAGEPASQASGASEESAGGKVEVEFFNQKPEISEIIAWGIEQFQAANPDIIVKETVVADSDQVLMSRMAANDTPDTFVIWPNNSWFGMVDAGYVMDITGADFLGNVQEAALTPFLREGKNYVVPISYNTSGVFYNKDMYEENGLSIPSTWPEMLENCEKLKAAGITPFTTGAQTESHTREVTQCFLPMMPHYDAFIADANAGTLDLSKEYGPEMKRMGEILYSMVQNSQNDVIGLSYEQTFADFATGKSAMLIDGSWSFPSITAANPDINLGFFPIPGDTAEDTRACAYAGDFSVSIAADTGVPDAAKAWAGFLTGEEFATYYAEHDGSISCIKSCEYTPEHMTYQAEIIASGNYKLNPDVYWTSASSTAFGAAVQTLYMSGDLDAFTAEWVDVFNTNQNE</sequence>
<dbReference type="Proteomes" id="UP000294682">
    <property type="component" value="Unassembled WGS sequence"/>
</dbReference>
<dbReference type="RefSeq" id="WP_132085222.1">
    <property type="nucleotide sequence ID" value="NZ_SLUK01000014.1"/>
</dbReference>
<dbReference type="PANTHER" id="PTHR43649:SF34">
    <property type="entry name" value="ABC TRANSPORTER PERIPLASMIC-BINDING PROTEIN YCJN-RELATED"/>
    <property type="match status" value="1"/>
</dbReference>
<proteinExistence type="inferred from homology"/>
<evidence type="ECO:0000256" key="1">
    <source>
        <dbReference type="ARBA" id="ARBA00008520"/>
    </source>
</evidence>
<dbReference type="AlphaFoldDB" id="A0A9X8UGV2"/>
<protein>
    <submittedName>
        <fullName evidence="6">Raffinose/stachyose/melibiose transport system substrate-binding protein</fullName>
    </submittedName>
</protein>
<name>A0A9X8UGV2_9FIRM</name>
<dbReference type="InterPro" id="IPR006059">
    <property type="entry name" value="SBP"/>
</dbReference>
<keyword evidence="3 5" id="KW-0732">Signal</keyword>
<reference evidence="6 7" key="1">
    <citation type="submission" date="2019-03" db="EMBL/GenBank/DDBJ databases">
        <title>Genomic Encyclopedia of Type Strains, Phase IV (KMG-IV): sequencing the most valuable type-strain genomes for metagenomic binning, comparative biology and taxonomic classification.</title>
        <authorList>
            <person name="Goeker M."/>
        </authorList>
    </citation>
    <scope>NUCLEOTIDE SEQUENCE [LARGE SCALE GENOMIC DNA]</scope>
    <source>
        <strain evidence="6 7">DSM 100433</strain>
    </source>
</reference>
<accession>A0A9X8UGV2</accession>
<dbReference type="PANTHER" id="PTHR43649">
    <property type="entry name" value="ARABINOSE-BINDING PROTEIN-RELATED"/>
    <property type="match status" value="1"/>
</dbReference>
<keyword evidence="2" id="KW-0813">Transport</keyword>